<evidence type="ECO:0000313" key="2">
    <source>
        <dbReference type="Proteomes" id="UP000893823"/>
    </source>
</evidence>
<dbReference type="Proteomes" id="UP000893823">
    <property type="component" value="Unassembled WGS sequence"/>
</dbReference>
<name>A0ABT1KR13_9MICO</name>
<organism evidence="1 2">
    <name type="scientific">Agromyces flavus</name>
    <dbReference type="NCBI Taxonomy" id="589382"/>
    <lineage>
        <taxon>Bacteria</taxon>
        <taxon>Bacillati</taxon>
        <taxon>Actinomycetota</taxon>
        <taxon>Actinomycetes</taxon>
        <taxon>Micrococcales</taxon>
        <taxon>Microbacteriaceae</taxon>
        <taxon>Agromyces</taxon>
    </lineage>
</organism>
<dbReference type="EMBL" id="SODL02000006">
    <property type="protein sequence ID" value="MCP2368897.1"/>
    <property type="molecule type" value="Genomic_DNA"/>
</dbReference>
<keyword evidence="2" id="KW-1185">Reference proteome</keyword>
<evidence type="ECO:0000313" key="1">
    <source>
        <dbReference type="EMBL" id="MCP2368897.1"/>
    </source>
</evidence>
<comment type="caution">
    <text evidence="1">The sequence shown here is derived from an EMBL/GenBank/DDBJ whole genome shotgun (WGS) entry which is preliminary data.</text>
</comment>
<accession>A0ABT1KR13</accession>
<gene>
    <name evidence="1" type="ORF">BCL57_003076</name>
</gene>
<sequence length="78" mass="8197">MWQVVSGIRDLSRLGIDGVSIRNLHSSSPVAKELDGGAIGFDLRKGAHHPSACGIMGLMSGGGRSKVDRVGECHGREN</sequence>
<protein>
    <submittedName>
        <fullName evidence="1">Uncharacterized protein</fullName>
    </submittedName>
</protein>
<reference evidence="1" key="1">
    <citation type="submission" date="2022-06" db="EMBL/GenBank/DDBJ databases">
        <title>Genomic Encyclopedia of Type Strains, Phase III (KMG-III): the genomes of soil and plant-associated and newly described type strains.</title>
        <authorList>
            <person name="Whitman W."/>
        </authorList>
    </citation>
    <scope>NUCLEOTIDE SEQUENCE</scope>
    <source>
        <strain evidence="1">CPCC 202695</strain>
    </source>
</reference>
<proteinExistence type="predicted"/>
<dbReference type="RefSeq" id="WP_157674948.1">
    <property type="nucleotide sequence ID" value="NZ_BMDN01000006.1"/>
</dbReference>